<reference evidence="1 2" key="1">
    <citation type="submission" date="2024-10" db="EMBL/GenBank/DDBJ databases">
        <title>Isolation, draft genome sequencing and identification of Phyllobacterium sp. NSA23, isolated from leaf soil.</title>
        <authorList>
            <person name="Akita H."/>
        </authorList>
    </citation>
    <scope>NUCLEOTIDE SEQUENCE [LARGE SCALE GENOMIC DNA]</scope>
    <source>
        <strain evidence="1 2">NSA23</strain>
    </source>
</reference>
<comment type="caution">
    <text evidence="1">The sequence shown here is derived from an EMBL/GenBank/DDBJ whole genome shotgun (WGS) entry which is preliminary data.</text>
</comment>
<name>A0ABQ0H4V2_9HYPH</name>
<proteinExistence type="predicted"/>
<keyword evidence="2" id="KW-1185">Reference proteome</keyword>
<evidence type="ECO:0008006" key="3">
    <source>
        <dbReference type="Google" id="ProtNLM"/>
    </source>
</evidence>
<protein>
    <recommendedName>
        <fullName evidence="3">DUF3606 domain-containing protein</fullName>
    </recommendedName>
</protein>
<sequence>MANTEHNANIDWLNSHKAADDEIRYLTEHTDLSPNQARDLVEKHGTDRETLLKIAKTMKAEG</sequence>
<dbReference type="RefSeq" id="WP_407866445.1">
    <property type="nucleotide sequence ID" value="NZ_BAAFZP010000002.1"/>
</dbReference>
<evidence type="ECO:0000313" key="2">
    <source>
        <dbReference type="Proteomes" id="UP001628091"/>
    </source>
</evidence>
<dbReference type="EMBL" id="BAAFZP010000002">
    <property type="protein sequence ID" value="GAB1583922.1"/>
    <property type="molecule type" value="Genomic_DNA"/>
</dbReference>
<accession>A0ABQ0H4V2</accession>
<gene>
    <name evidence="1" type="ORF">PPNSA23_38650</name>
</gene>
<dbReference type="Proteomes" id="UP001628091">
    <property type="component" value="Unassembled WGS sequence"/>
</dbReference>
<evidence type="ECO:0000313" key="1">
    <source>
        <dbReference type="EMBL" id="GAB1583922.1"/>
    </source>
</evidence>
<organism evidence="1 2">
    <name type="scientific">Phyllobacterium phragmitis</name>
    <dbReference type="NCBI Taxonomy" id="2670329"/>
    <lineage>
        <taxon>Bacteria</taxon>
        <taxon>Pseudomonadati</taxon>
        <taxon>Pseudomonadota</taxon>
        <taxon>Alphaproteobacteria</taxon>
        <taxon>Hyphomicrobiales</taxon>
        <taxon>Phyllobacteriaceae</taxon>
        <taxon>Phyllobacterium</taxon>
    </lineage>
</organism>